<dbReference type="InterPro" id="IPR012674">
    <property type="entry name" value="Calycin"/>
</dbReference>
<accession>A0A224YN92</accession>
<protein>
    <submittedName>
        <fullName evidence="1">Lipocalin</fullName>
    </submittedName>
</protein>
<dbReference type="AlphaFoldDB" id="A0A224YN92"/>
<evidence type="ECO:0000313" key="1">
    <source>
        <dbReference type="EMBL" id="MAA15454.1"/>
    </source>
</evidence>
<sequence>MKYINKIMVNRIVAVFIFGLYCVVVTSHSPTVANLSLYEVFNTTKPLFMLEWKYESFVDSQCKGTLCTVQTGTCEHMRKVTLGKTIYAFVVSALTEHKTWTTGEDQGLAGGLITLRATMSLTCSSITLRSEDDTRNNMSFVGIFVPKLPAPNEMKVYRHQNPTPERPYWDWLLIYDDAPKYECSVFQITEVDEQDANTTRCALYTKEKLSSLTHLPHRCQYPFNNCSESRKVYVPYSRSCSVPEGK</sequence>
<dbReference type="EMBL" id="GFPF01004308">
    <property type="protein sequence ID" value="MAA15454.1"/>
    <property type="molecule type" value="Transcribed_RNA"/>
</dbReference>
<reference evidence="1" key="1">
    <citation type="journal article" date="2017" name="Parasit. Vectors">
        <title>Sialotranscriptomics of Rhipicephalus zambeziensis reveals intricate expression profiles of secretory proteins and suggests tight temporal transcriptional regulation during blood-feeding.</title>
        <authorList>
            <person name="de Castro M.H."/>
            <person name="de Klerk D."/>
            <person name="Pienaar R."/>
            <person name="Rees D.J.G."/>
            <person name="Mans B.J."/>
        </authorList>
    </citation>
    <scope>NUCLEOTIDE SEQUENCE</scope>
    <source>
        <tissue evidence="1">Salivary glands</tissue>
    </source>
</reference>
<name>A0A224YN92_9ACAR</name>
<dbReference type="Gene3D" id="2.40.128.20">
    <property type="match status" value="1"/>
</dbReference>
<proteinExistence type="predicted"/>
<dbReference type="SUPFAM" id="SSF50814">
    <property type="entry name" value="Lipocalins"/>
    <property type="match status" value="1"/>
</dbReference>
<organism evidence="1">
    <name type="scientific">Rhipicephalus zambeziensis</name>
    <dbReference type="NCBI Taxonomy" id="60191"/>
    <lineage>
        <taxon>Eukaryota</taxon>
        <taxon>Metazoa</taxon>
        <taxon>Ecdysozoa</taxon>
        <taxon>Arthropoda</taxon>
        <taxon>Chelicerata</taxon>
        <taxon>Arachnida</taxon>
        <taxon>Acari</taxon>
        <taxon>Parasitiformes</taxon>
        <taxon>Ixodida</taxon>
        <taxon>Ixodoidea</taxon>
        <taxon>Ixodidae</taxon>
        <taxon>Rhipicephalinae</taxon>
        <taxon>Rhipicephalus</taxon>
        <taxon>Rhipicephalus</taxon>
    </lineage>
</organism>